<dbReference type="InterPro" id="IPR013783">
    <property type="entry name" value="Ig-like_fold"/>
</dbReference>
<dbReference type="Proteomes" id="UP000472264">
    <property type="component" value="Chromosome 13"/>
</dbReference>
<comment type="subcellular location">
    <subcellularLocation>
        <location evidence="1">Membrane</location>
        <topology evidence="1">Single-pass type I membrane protein</topology>
    </subcellularLocation>
</comment>
<dbReference type="SMART" id="SM00406">
    <property type="entry name" value="IGv"/>
    <property type="match status" value="1"/>
</dbReference>
<gene>
    <name evidence="12" type="primary">mpzl3</name>
</gene>
<reference evidence="12" key="3">
    <citation type="submission" date="2025-09" db="UniProtKB">
        <authorList>
            <consortium name="Ensembl"/>
        </authorList>
    </citation>
    <scope>IDENTIFICATION</scope>
</reference>
<dbReference type="GeneID" id="115053516"/>
<evidence type="ECO:0000256" key="1">
    <source>
        <dbReference type="ARBA" id="ARBA00004479"/>
    </source>
</evidence>
<feature type="chain" id="PRO_5025690452" description="Ig-like domain-containing protein" evidence="10">
    <location>
        <begin position="28"/>
        <end position="248"/>
    </location>
</feature>
<sequence>MRRGSPDLSALLPLCLLGCLAPSLVSSISVNSPAEVHASKGDTVSLYCSFTSTSRPTSRMTVDWSYRPQNGGLPQTFFHFASRPYPPKDGQFAGRVQWQGSPANGEVSISLINATLNDNGTFTCSVRNPPDVHGSPTSHTVLTVTPKASSIRFTDVAVLMVFILLPSAVITLVLIGRMFCSKERNQSKAYRSPIEITEGEEYSMYPSGAKIKSATCCDIYVMDSDDEDEYYSVKQRPPTDDGFVESQC</sequence>
<dbReference type="OrthoDB" id="8737888at2759"/>
<accession>A0A665U002</accession>
<evidence type="ECO:0000256" key="4">
    <source>
        <dbReference type="ARBA" id="ARBA00022989"/>
    </source>
</evidence>
<evidence type="ECO:0000256" key="5">
    <source>
        <dbReference type="ARBA" id="ARBA00023136"/>
    </source>
</evidence>
<dbReference type="GO" id="GO:0005886">
    <property type="term" value="C:plasma membrane"/>
    <property type="evidence" value="ECO:0007669"/>
    <property type="project" value="TreeGrafter"/>
</dbReference>
<dbReference type="PRINTS" id="PR00213">
    <property type="entry name" value="MYELINP0"/>
</dbReference>
<dbReference type="SMART" id="SM00409">
    <property type="entry name" value="IG"/>
    <property type="match status" value="1"/>
</dbReference>
<dbReference type="PROSITE" id="PS50835">
    <property type="entry name" value="IG_LIKE"/>
    <property type="match status" value="1"/>
</dbReference>
<evidence type="ECO:0000259" key="11">
    <source>
        <dbReference type="PROSITE" id="PS50835"/>
    </source>
</evidence>
<evidence type="ECO:0000313" key="12">
    <source>
        <dbReference type="Ensembl" id="ENSENLP00000012735.1"/>
    </source>
</evidence>
<keyword evidence="2 9" id="KW-0812">Transmembrane</keyword>
<evidence type="ECO:0000256" key="9">
    <source>
        <dbReference type="SAM" id="Phobius"/>
    </source>
</evidence>
<keyword evidence="8" id="KW-0393">Immunoglobulin domain</keyword>
<dbReference type="SUPFAM" id="SSF48726">
    <property type="entry name" value="Immunoglobulin"/>
    <property type="match status" value="1"/>
</dbReference>
<evidence type="ECO:0000256" key="7">
    <source>
        <dbReference type="ARBA" id="ARBA00023180"/>
    </source>
</evidence>
<dbReference type="AlphaFoldDB" id="A0A665U002"/>
<dbReference type="InterPro" id="IPR007110">
    <property type="entry name" value="Ig-like_dom"/>
</dbReference>
<keyword evidence="3 10" id="KW-0732">Signal</keyword>
<protein>
    <recommendedName>
        <fullName evidence="11">Ig-like domain-containing protein</fullName>
    </recommendedName>
</protein>
<organism evidence="12 13">
    <name type="scientific">Echeneis naucrates</name>
    <name type="common">Live sharksucker</name>
    <dbReference type="NCBI Taxonomy" id="173247"/>
    <lineage>
        <taxon>Eukaryota</taxon>
        <taxon>Metazoa</taxon>
        <taxon>Chordata</taxon>
        <taxon>Craniata</taxon>
        <taxon>Vertebrata</taxon>
        <taxon>Euteleostomi</taxon>
        <taxon>Actinopterygii</taxon>
        <taxon>Neopterygii</taxon>
        <taxon>Teleostei</taxon>
        <taxon>Neoteleostei</taxon>
        <taxon>Acanthomorphata</taxon>
        <taxon>Carangaria</taxon>
        <taxon>Carangiformes</taxon>
        <taxon>Echeneidae</taxon>
        <taxon>Echeneis</taxon>
    </lineage>
</organism>
<dbReference type="InterPro" id="IPR013106">
    <property type="entry name" value="Ig_V-set"/>
</dbReference>
<keyword evidence="7" id="KW-0325">Glycoprotein</keyword>
<proteinExistence type="predicted"/>
<dbReference type="InterPro" id="IPR036179">
    <property type="entry name" value="Ig-like_dom_sf"/>
</dbReference>
<keyword evidence="5 9" id="KW-0472">Membrane</keyword>
<keyword evidence="4 9" id="KW-1133">Transmembrane helix</keyword>
<dbReference type="InParanoid" id="A0A665U002"/>
<dbReference type="InterPro" id="IPR000920">
    <property type="entry name" value="Myelin_P0-rel"/>
</dbReference>
<keyword evidence="6" id="KW-1015">Disulfide bond</keyword>
<dbReference type="Ensembl" id="ENSENLT00000013253.1">
    <property type="protein sequence ID" value="ENSENLP00000012735.1"/>
    <property type="gene ID" value="ENSENLG00000006050.1"/>
</dbReference>
<dbReference type="Pfam" id="PF07686">
    <property type="entry name" value="V-set"/>
    <property type="match status" value="1"/>
</dbReference>
<evidence type="ECO:0000256" key="3">
    <source>
        <dbReference type="ARBA" id="ARBA00022729"/>
    </source>
</evidence>
<feature type="signal peptide" evidence="10">
    <location>
        <begin position="1"/>
        <end position="27"/>
    </location>
</feature>
<reference evidence="12" key="2">
    <citation type="submission" date="2025-08" db="UniProtKB">
        <authorList>
            <consortium name="Ensembl"/>
        </authorList>
    </citation>
    <scope>IDENTIFICATION</scope>
</reference>
<dbReference type="OMA" id="WCLNCVD"/>
<reference evidence="12" key="1">
    <citation type="submission" date="2021-04" db="EMBL/GenBank/DDBJ databases">
        <authorList>
            <consortium name="Wellcome Sanger Institute Data Sharing"/>
        </authorList>
    </citation>
    <scope>NUCLEOTIDE SEQUENCE [LARGE SCALE GENOMIC DNA]</scope>
</reference>
<dbReference type="Gene3D" id="2.60.40.10">
    <property type="entry name" value="Immunoglobulins"/>
    <property type="match status" value="1"/>
</dbReference>
<feature type="transmembrane region" description="Helical" evidence="9">
    <location>
        <begin position="156"/>
        <end position="180"/>
    </location>
</feature>
<evidence type="ECO:0000256" key="8">
    <source>
        <dbReference type="ARBA" id="ARBA00023319"/>
    </source>
</evidence>
<feature type="domain" description="Ig-like" evidence="11">
    <location>
        <begin position="22"/>
        <end position="143"/>
    </location>
</feature>
<name>A0A665U002_ECHNA</name>
<evidence type="ECO:0000313" key="13">
    <source>
        <dbReference type="Proteomes" id="UP000472264"/>
    </source>
</evidence>
<dbReference type="CTD" id="196264"/>
<dbReference type="RefSeq" id="XP_029374148.1">
    <property type="nucleotide sequence ID" value="XM_029518288.1"/>
</dbReference>
<evidence type="ECO:0000256" key="10">
    <source>
        <dbReference type="SAM" id="SignalP"/>
    </source>
</evidence>
<keyword evidence="13" id="KW-1185">Reference proteome</keyword>
<dbReference type="PANTHER" id="PTHR13869:SF20">
    <property type="entry name" value="MYELIN PROTEIN ZERO-LIKE PROTEIN 3"/>
    <property type="match status" value="1"/>
</dbReference>
<evidence type="ECO:0000256" key="2">
    <source>
        <dbReference type="ARBA" id="ARBA00022692"/>
    </source>
</evidence>
<dbReference type="InterPro" id="IPR003599">
    <property type="entry name" value="Ig_sub"/>
</dbReference>
<evidence type="ECO:0000256" key="6">
    <source>
        <dbReference type="ARBA" id="ARBA00023157"/>
    </source>
</evidence>
<dbReference type="PANTHER" id="PTHR13869">
    <property type="entry name" value="MYELIN P0 RELATED"/>
    <property type="match status" value="1"/>
</dbReference>